<evidence type="ECO:0000256" key="11">
    <source>
        <dbReference type="RuleBase" id="RU000587"/>
    </source>
</evidence>
<proteinExistence type="inferred from homology"/>
<keyword evidence="7 10" id="KW-0663">Pyridoxal phosphate</keyword>
<evidence type="ECO:0000256" key="6">
    <source>
        <dbReference type="ARBA" id="ARBA00022679"/>
    </source>
</evidence>
<dbReference type="EC" id="2.4.1.1" evidence="11"/>
<keyword evidence="6 11" id="KW-0808">Transferase</keyword>
<dbReference type="Gene3D" id="3.40.50.2000">
    <property type="entry name" value="Glycogen Phosphorylase B"/>
    <property type="match status" value="2"/>
</dbReference>
<evidence type="ECO:0000256" key="1">
    <source>
        <dbReference type="ARBA" id="ARBA00001275"/>
    </source>
</evidence>
<dbReference type="NCBIfam" id="TIGR02093">
    <property type="entry name" value="P_ylase"/>
    <property type="match status" value="1"/>
</dbReference>
<dbReference type="FunFam" id="3.40.50.2000:FF:000005">
    <property type="entry name" value="Alpha-1,4 glucan phosphorylase"/>
    <property type="match status" value="1"/>
</dbReference>
<dbReference type="RefSeq" id="WP_271434563.1">
    <property type="nucleotide sequence ID" value="NZ_CP073355.1"/>
</dbReference>
<dbReference type="GO" id="GO:0005737">
    <property type="term" value="C:cytoplasm"/>
    <property type="evidence" value="ECO:0007669"/>
    <property type="project" value="TreeGrafter"/>
</dbReference>
<dbReference type="AlphaFoldDB" id="A0AAX3BAX5"/>
<gene>
    <name evidence="12" type="ORF">KDW03_08020</name>
</gene>
<name>A0AAX3BAX5_9SPIR</name>
<comment type="catalytic activity">
    <reaction evidence="1 11">
        <text>[(1-&gt;4)-alpha-D-glucosyl](n) + phosphate = [(1-&gt;4)-alpha-D-glucosyl](n-1) + alpha-D-glucose 1-phosphate</text>
        <dbReference type="Rhea" id="RHEA:41732"/>
        <dbReference type="Rhea" id="RHEA-COMP:9584"/>
        <dbReference type="Rhea" id="RHEA-COMP:9586"/>
        <dbReference type="ChEBI" id="CHEBI:15444"/>
        <dbReference type="ChEBI" id="CHEBI:43474"/>
        <dbReference type="ChEBI" id="CHEBI:58601"/>
        <dbReference type="EC" id="2.4.1.1"/>
    </reaction>
</comment>
<evidence type="ECO:0000313" key="13">
    <source>
        <dbReference type="Proteomes" id="UP001056539"/>
    </source>
</evidence>
<comment type="cofactor">
    <cofactor evidence="2 11">
        <name>pyridoxal 5'-phosphate</name>
        <dbReference type="ChEBI" id="CHEBI:597326"/>
    </cofactor>
</comment>
<evidence type="ECO:0000256" key="8">
    <source>
        <dbReference type="ARBA" id="ARBA00023277"/>
    </source>
</evidence>
<dbReference type="GO" id="GO:0008184">
    <property type="term" value="F:glycogen phosphorylase activity"/>
    <property type="evidence" value="ECO:0007669"/>
    <property type="project" value="InterPro"/>
</dbReference>
<keyword evidence="5 11" id="KW-0328">Glycosyltransferase</keyword>
<evidence type="ECO:0000256" key="10">
    <source>
        <dbReference type="PIRSR" id="PIRSR000460-1"/>
    </source>
</evidence>
<dbReference type="GO" id="GO:0030170">
    <property type="term" value="F:pyridoxal phosphate binding"/>
    <property type="evidence" value="ECO:0007669"/>
    <property type="project" value="InterPro"/>
</dbReference>
<evidence type="ECO:0000256" key="3">
    <source>
        <dbReference type="ARBA" id="ARBA00006047"/>
    </source>
</evidence>
<dbReference type="EMBL" id="CP073355">
    <property type="protein sequence ID" value="URA09433.1"/>
    <property type="molecule type" value="Genomic_DNA"/>
</dbReference>
<dbReference type="InterPro" id="IPR035090">
    <property type="entry name" value="Pyridoxal_P_attach_site"/>
</dbReference>
<keyword evidence="8 11" id="KW-0119">Carbohydrate metabolism</keyword>
<dbReference type="SUPFAM" id="SSF53756">
    <property type="entry name" value="UDP-Glycosyltransferase/glycogen phosphorylase"/>
    <property type="match status" value="1"/>
</dbReference>
<reference evidence="12" key="1">
    <citation type="submission" date="2021-04" db="EMBL/GenBank/DDBJ databases">
        <authorList>
            <person name="Postec A."/>
        </authorList>
    </citation>
    <scope>NUCLEOTIDE SEQUENCE</scope>
    <source>
        <strain evidence="12">F1F22</strain>
    </source>
</reference>
<dbReference type="KEGG" id="taqu:KDW03_08020"/>
<dbReference type="PANTHER" id="PTHR11468">
    <property type="entry name" value="GLYCOGEN PHOSPHORYLASE"/>
    <property type="match status" value="1"/>
</dbReference>
<organism evidence="12 13">
    <name type="scientific">Thermospira aquatica</name>
    <dbReference type="NCBI Taxonomy" id="2828656"/>
    <lineage>
        <taxon>Bacteria</taxon>
        <taxon>Pseudomonadati</taxon>
        <taxon>Spirochaetota</taxon>
        <taxon>Spirochaetia</taxon>
        <taxon>Brevinematales</taxon>
        <taxon>Thermospiraceae</taxon>
        <taxon>Thermospira</taxon>
    </lineage>
</organism>
<feature type="modified residue" description="N6-(pyridoxal phosphate)lysine" evidence="10">
    <location>
        <position position="668"/>
    </location>
</feature>
<reference evidence="12" key="2">
    <citation type="submission" date="2022-06" db="EMBL/GenBank/DDBJ databases">
        <title>Thermospira aquatica gen. nov., sp. nov.</title>
        <authorList>
            <person name="Ben Ali Gam Z."/>
            <person name="Labat M."/>
        </authorList>
    </citation>
    <scope>NUCLEOTIDE SEQUENCE</scope>
    <source>
        <strain evidence="12">F1F22</strain>
    </source>
</reference>
<evidence type="ECO:0000256" key="4">
    <source>
        <dbReference type="ARBA" id="ARBA00022600"/>
    </source>
</evidence>
<comment type="similarity">
    <text evidence="3 11">Belongs to the glycogen phosphorylase family.</text>
</comment>
<dbReference type="PROSITE" id="PS00102">
    <property type="entry name" value="PHOSPHORYLASE"/>
    <property type="match status" value="1"/>
</dbReference>
<dbReference type="InterPro" id="IPR000811">
    <property type="entry name" value="Glyco_trans_35"/>
</dbReference>
<dbReference type="FunFam" id="3.40.50.2000:FF:000002">
    <property type="entry name" value="Alpha-1,4 glucan phosphorylase"/>
    <property type="match status" value="1"/>
</dbReference>
<comment type="function">
    <text evidence="9">Phosphorylase is an important allosteric enzyme in carbohydrate metabolism. Enzymes from different sources differ in their regulatory mechanisms and in their natural substrates. However, all known phosphorylases share catalytic and structural properties.</text>
</comment>
<comment type="function">
    <text evidence="11">Allosteric enzyme that catalyzes the rate-limiting step in glycogen catabolism, the phosphorolytic cleavage of glycogen to produce glucose-1-phosphate, and plays a central role in maintaining cellular and organismal glucose homeostasis.</text>
</comment>
<dbReference type="Proteomes" id="UP001056539">
    <property type="component" value="Chromosome"/>
</dbReference>
<dbReference type="GO" id="GO:0005980">
    <property type="term" value="P:glycogen catabolic process"/>
    <property type="evidence" value="ECO:0007669"/>
    <property type="project" value="TreeGrafter"/>
</dbReference>
<evidence type="ECO:0000256" key="9">
    <source>
        <dbReference type="ARBA" id="ARBA00025174"/>
    </source>
</evidence>
<dbReference type="PANTHER" id="PTHR11468:SF3">
    <property type="entry name" value="GLYCOGEN PHOSPHORYLASE, LIVER FORM"/>
    <property type="match status" value="1"/>
</dbReference>
<keyword evidence="13" id="KW-1185">Reference proteome</keyword>
<evidence type="ECO:0000256" key="5">
    <source>
        <dbReference type="ARBA" id="ARBA00022676"/>
    </source>
</evidence>
<sequence>MPKKTTSTGLNRELVEQIKEGFLRHRHYSLAKDEYTATDYDNFLSLAYTVRDMLFDRWIKTQQTYYNKDVKRVYYLSLEFLMGRTLGNALVNLGIEKEAEVAMKELGLDIAVLREEEKDAGLGNGGLGRLAACFLDSMATLGMAGYGYGIRYDYGIFNQKFVNGYQVEEPDDWLKLGYPWEVERCEFQLRVRFYGNVRVERDANGYERYIWEKTQDVLAIPFDVPIPGYKNDVVNTLRLWTSRATNEFDFHDFNAGNYIDAVEEKNLSENISKVLYPNDNSVAGKILRLKQQYLFVAASLWDILRRYKKHHKDFKDFPKKVAIQLNDTHPAIAVAELMRLLVDEEGLVWEEAWKITQQVFGYTNHTLMPEALEKWPVAMMEELLPRHMQIIYKINADFLAEVSRRFPGDVDRLRRMSLIDESGERYVRMAWLATVGSHSINGVAALHTELLKKELFHDFYEMFPERFNNKTNGITPRRWLLKSNPKLSTLITENIGDEWTIDLFKLRGLEKFAEDKAFHKKWQDIKRENKVKLAEIIARETGVQVNVDSMFDVQVKRLHEYKRQLLNALHIIHLYNQLKENPSMNFVPRTFIFGAKAAPGYFMAKMIIKLINNIAKVINSDPVVGDKMKVVFLPNYRVSLAEKIFPASDLSEQISTAGTEASGTGNMKFALNGALTIGTLDGANVEIAEEVGMENIFIFGLKVDEVEALKKQGYHPYHYYETNPNIRKVIDLIASGYFSQGEDPNLFKPIVDNLLYSDPYLCLADFQLYADCQKKVSEAYLDTFAWTKKSILNVARIGKFSSDRTIIEYNKDIWKAEDHILK</sequence>
<protein>
    <recommendedName>
        <fullName evidence="11">Alpha-1,4 glucan phosphorylase</fullName>
        <ecNumber evidence="11">2.4.1.1</ecNumber>
    </recommendedName>
</protein>
<dbReference type="Pfam" id="PF00343">
    <property type="entry name" value="Phosphorylase"/>
    <property type="match status" value="1"/>
</dbReference>
<dbReference type="PIRSF" id="PIRSF000460">
    <property type="entry name" value="Pprylas_GlgP"/>
    <property type="match status" value="1"/>
</dbReference>
<dbReference type="InterPro" id="IPR011833">
    <property type="entry name" value="Glycg_phsphrylas"/>
</dbReference>
<evidence type="ECO:0000313" key="12">
    <source>
        <dbReference type="EMBL" id="URA09433.1"/>
    </source>
</evidence>
<evidence type="ECO:0000256" key="7">
    <source>
        <dbReference type="ARBA" id="ARBA00022898"/>
    </source>
</evidence>
<dbReference type="CDD" id="cd04300">
    <property type="entry name" value="GT35_Glycogen_Phosphorylase"/>
    <property type="match status" value="1"/>
</dbReference>
<evidence type="ECO:0000256" key="2">
    <source>
        <dbReference type="ARBA" id="ARBA00001933"/>
    </source>
</evidence>
<accession>A0AAX3BAX5</accession>
<keyword evidence="4" id="KW-0321">Glycogen metabolism</keyword>